<dbReference type="FunFam" id="3.30.160.60:FF:001954">
    <property type="entry name" value="Zinc finger protein 787"/>
    <property type="match status" value="1"/>
</dbReference>
<dbReference type="InterPro" id="IPR050589">
    <property type="entry name" value="Ikaros_C2H2-ZF"/>
</dbReference>
<evidence type="ECO:0000256" key="8">
    <source>
        <dbReference type="ARBA" id="ARBA00023125"/>
    </source>
</evidence>
<gene>
    <name evidence="13" type="ORF">ANANG_G00028120</name>
</gene>
<dbReference type="Gene3D" id="3.30.160.60">
    <property type="entry name" value="Classic Zinc Finger"/>
    <property type="match status" value="9"/>
</dbReference>
<evidence type="ECO:0000256" key="11">
    <source>
        <dbReference type="PROSITE-ProRule" id="PRU00042"/>
    </source>
</evidence>
<evidence type="ECO:0000256" key="7">
    <source>
        <dbReference type="ARBA" id="ARBA00023015"/>
    </source>
</evidence>
<dbReference type="PANTHER" id="PTHR24404">
    <property type="entry name" value="ZINC FINGER PROTEIN"/>
    <property type="match status" value="1"/>
</dbReference>
<evidence type="ECO:0000256" key="5">
    <source>
        <dbReference type="ARBA" id="ARBA00022771"/>
    </source>
</evidence>
<evidence type="ECO:0000256" key="2">
    <source>
        <dbReference type="ARBA" id="ARBA00006991"/>
    </source>
</evidence>
<evidence type="ECO:0000313" key="14">
    <source>
        <dbReference type="Proteomes" id="UP001044222"/>
    </source>
</evidence>
<dbReference type="FunFam" id="3.30.160.60:FF:001767">
    <property type="entry name" value="Zinc finger protein 629"/>
    <property type="match status" value="1"/>
</dbReference>
<reference evidence="13" key="1">
    <citation type="submission" date="2021-01" db="EMBL/GenBank/DDBJ databases">
        <title>A chromosome-scale assembly of European eel, Anguilla anguilla.</title>
        <authorList>
            <person name="Henkel C."/>
            <person name="Jong-Raadsen S.A."/>
            <person name="Dufour S."/>
            <person name="Weltzien F.-A."/>
            <person name="Palstra A.P."/>
            <person name="Pelster B."/>
            <person name="Spaink H.P."/>
            <person name="Van Den Thillart G.E."/>
            <person name="Jansen H."/>
            <person name="Zahm M."/>
            <person name="Klopp C."/>
            <person name="Cedric C."/>
            <person name="Louis A."/>
            <person name="Berthelot C."/>
            <person name="Parey E."/>
            <person name="Roest Crollius H."/>
            <person name="Montfort J."/>
            <person name="Robinson-Rechavi M."/>
            <person name="Bucao C."/>
            <person name="Bouchez O."/>
            <person name="Gislard M."/>
            <person name="Lluch J."/>
            <person name="Milhes M."/>
            <person name="Lampietro C."/>
            <person name="Lopez Roques C."/>
            <person name="Donnadieu C."/>
            <person name="Braasch I."/>
            <person name="Desvignes T."/>
            <person name="Postlethwait J."/>
            <person name="Bobe J."/>
            <person name="Guiguen Y."/>
            <person name="Dirks R."/>
        </authorList>
    </citation>
    <scope>NUCLEOTIDE SEQUENCE</scope>
    <source>
        <strain evidence="13">Tag_6206</strain>
        <tissue evidence="13">Liver</tissue>
    </source>
</reference>
<keyword evidence="9" id="KW-0804">Transcription</keyword>
<evidence type="ECO:0000259" key="12">
    <source>
        <dbReference type="PROSITE" id="PS50157"/>
    </source>
</evidence>
<proteinExistence type="inferred from homology"/>
<keyword evidence="8" id="KW-0238">DNA-binding</keyword>
<feature type="domain" description="C2H2-type" evidence="12">
    <location>
        <begin position="368"/>
        <end position="395"/>
    </location>
</feature>
<dbReference type="SMART" id="SM00355">
    <property type="entry name" value="ZnF_C2H2"/>
    <property type="match status" value="9"/>
</dbReference>
<dbReference type="PANTHER" id="PTHR24404:SF111">
    <property type="entry name" value="GASTRULA ZINC FINGER PROTEIN XLCGF49.1-LIKE-RELATED"/>
    <property type="match status" value="1"/>
</dbReference>
<dbReference type="AlphaFoldDB" id="A0A9D3MR63"/>
<dbReference type="GO" id="GO:0005634">
    <property type="term" value="C:nucleus"/>
    <property type="evidence" value="ECO:0007669"/>
    <property type="project" value="UniProtKB-SubCell"/>
</dbReference>
<dbReference type="FunFam" id="3.30.160.60:FF:001498">
    <property type="entry name" value="Zinc finger protein 404"/>
    <property type="match status" value="1"/>
</dbReference>
<feature type="domain" description="C2H2-type" evidence="12">
    <location>
        <begin position="285"/>
        <end position="312"/>
    </location>
</feature>
<protein>
    <recommendedName>
        <fullName evidence="12">C2H2-type domain-containing protein</fullName>
    </recommendedName>
</protein>
<dbReference type="FunFam" id="3.30.160.60:FF:002005">
    <property type="entry name" value="Zinc finger protein 200"/>
    <property type="match status" value="2"/>
</dbReference>
<dbReference type="GO" id="GO:0000978">
    <property type="term" value="F:RNA polymerase II cis-regulatory region sequence-specific DNA binding"/>
    <property type="evidence" value="ECO:0007669"/>
    <property type="project" value="TreeGrafter"/>
</dbReference>
<feature type="domain" description="C2H2-type" evidence="12">
    <location>
        <begin position="229"/>
        <end position="256"/>
    </location>
</feature>
<accession>A0A9D3MR63</accession>
<keyword evidence="14" id="KW-1185">Reference proteome</keyword>
<evidence type="ECO:0000256" key="1">
    <source>
        <dbReference type="ARBA" id="ARBA00004123"/>
    </source>
</evidence>
<organism evidence="13 14">
    <name type="scientific">Anguilla anguilla</name>
    <name type="common">European freshwater eel</name>
    <name type="synonym">Muraena anguilla</name>
    <dbReference type="NCBI Taxonomy" id="7936"/>
    <lineage>
        <taxon>Eukaryota</taxon>
        <taxon>Metazoa</taxon>
        <taxon>Chordata</taxon>
        <taxon>Craniata</taxon>
        <taxon>Vertebrata</taxon>
        <taxon>Euteleostomi</taxon>
        <taxon>Actinopterygii</taxon>
        <taxon>Neopterygii</taxon>
        <taxon>Teleostei</taxon>
        <taxon>Anguilliformes</taxon>
        <taxon>Anguillidae</taxon>
        <taxon>Anguilla</taxon>
    </lineage>
</organism>
<evidence type="ECO:0000256" key="6">
    <source>
        <dbReference type="ARBA" id="ARBA00022833"/>
    </source>
</evidence>
<feature type="domain" description="C2H2-type" evidence="12">
    <location>
        <begin position="313"/>
        <end position="340"/>
    </location>
</feature>
<evidence type="ECO:0000256" key="4">
    <source>
        <dbReference type="ARBA" id="ARBA00022737"/>
    </source>
</evidence>
<evidence type="ECO:0000256" key="10">
    <source>
        <dbReference type="ARBA" id="ARBA00023242"/>
    </source>
</evidence>
<dbReference type="InterPro" id="IPR013087">
    <property type="entry name" value="Znf_C2H2_type"/>
</dbReference>
<dbReference type="GO" id="GO:0006357">
    <property type="term" value="P:regulation of transcription by RNA polymerase II"/>
    <property type="evidence" value="ECO:0007669"/>
    <property type="project" value="TreeGrafter"/>
</dbReference>
<name>A0A9D3MR63_ANGAN</name>
<comment type="caution">
    <text evidence="13">The sequence shown here is derived from an EMBL/GenBank/DDBJ whole genome shotgun (WGS) entry which is preliminary data.</text>
</comment>
<comment type="subcellular location">
    <subcellularLocation>
        <location evidence="1">Nucleus</location>
    </subcellularLocation>
</comment>
<dbReference type="Proteomes" id="UP001044222">
    <property type="component" value="Unassembled WGS sequence"/>
</dbReference>
<feature type="domain" description="C2H2-type" evidence="12">
    <location>
        <begin position="452"/>
        <end position="476"/>
    </location>
</feature>
<dbReference type="GO" id="GO:0008270">
    <property type="term" value="F:zinc ion binding"/>
    <property type="evidence" value="ECO:0007669"/>
    <property type="project" value="UniProtKB-KW"/>
</dbReference>
<feature type="domain" description="C2H2-type" evidence="12">
    <location>
        <begin position="396"/>
        <end position="423"/>
    </location>
</feature>
<sequence>MAESETECAAPGLNTLEPECVTAQSGVSDVDHTHTSLIKTETDLGSTHTGDLIKTESLDSAELGYVAHLHPDQIKTEADDVGYLKSECISNIQDIDCVNINSDRMKYESNENLVNDFMNTAVNRAGVYHNGLTESWRCANSNFKKEEIYNLSTKCGDLNQHCNINNENNHTKIVQKSTNDCNKHIHCQKVNVAIDPISNSIKHPDLLNFCQIKTTQRKKGVIHTEEKPYKCKQCEKCFTTNSALNVHLRIHTGEKPYQCSHCGKSFRTISVLNVHLRIHTGEKPYKCTQCGKCFSANSVLYQHLRIHTGEKPYKCTQCVKCFSTNFALNRHQRIHACEKPYRCIQCGKCFSRISHLDSHHRIHTGEKPKCSQCQKCFSTNSALNVHLRIHADEKPYKCTECEKCFNKKFSLDIHLRIHTGEKPYQCSQCGKCFRTKSDLNIHLRIHTGEKPYSCSQCGKCFPKLSNLNSHQRVHIT</sequence>
<dbReference type="FunFam" id="3.30.160.60:FF:002331">
    <property type="entry name" value="Zinc finger protein 672"/>
    <property type="match status" value="1"/>
</dbReference>
<feature type="domain" description="C2H2-type" evidence="12">
    <location>
        <begin position="257"/>
        <end position="284"/>
    </location>
</feature>
<dbReference type="InterPro" id="IPR036236">
    <property type="entry name" value="Znf_C2H2_sf"/>
</dbReference>
<keyword evidence="4" id="KW-0677">Repeat</keyword>
<dbReference type="Pfam" id="PF00096">
    <property type="entry name" value="zf-C2H2"/>
    <property type="match status" value="8"/>
</dbReference>
<dbReference type="FunFam" id="3.30.160.60:FF:000624">
    <property type="entry name" value="zinc finger protein 697"/>
    <property type="match status" value="1"/>
</dbReference>
<feature type="domain" description="C2H2-type" evidence="12">
    <location>
        <begin position="424"/>
        <end position="451"/>
    </location>
</feature>
<dbReference type="SUPFAM" id="SSF57667">
    <property type="entry name" value="beta-beta-alpha zinc fingers"/>
    <property type="match status" value="5"/>
</dbReference>
<comment type="similarity">
    <text evidence="2">Belongs to the krueppel C2H2-type zinc-finger protein family.</text>
</comment>
<dbReference type="PROSITE" id="PS50157">
    <property type="entry name" value="ZINC_FINGER_C2H2_2"/>
    <property type="match status" value="9"/>
</dbReference>
<dbReference type="PROSITE" id="PS00028">
    <property type="entry name" value="ZINC_FINGER_C2H2_1"/>
    <property type="match status" value="9"/>
</dbReference>
<dbReference type="GO" id="GO:0003700">
    <property type="term" value="F:DNA-binding transcription factor activity"/>
    <property type="evidence" value="ECO:0007669"/>
    <property type="project" value="TreeGrafter"/>
</dbReference>
<dbReference type="FunFam" id="3.30.160.60:FF:002343">
    <property type="entry name" value="Zinc finger protein 33A"/>
    <property type="match status" value="1"/>
</dbReference>
<evidence type="ECO:0000256" key="9">
    <source>
        <dbReference type="ARBA" id="ARBA00023163"/>
    </source>
</evidence>
<feature type="domain" description="C2H2-type" evidence="12">
    <location>
        <begin position="341"/>
        <end position="368"/>
    </location>
</feature>
<keyword evidence="5 11" id="KW-0863">Zinc-finger</keyword>
<dbReference type="EMBL" id="JAFIRN010000002">
    <property type="protein sequence ID" value="KAG5853639.1"/>
    <property type="molecule type" value="Genomic_DNA"/>
</dbReference>
<evidence type="ECO:0000256" key="3">
    <source>
        <dbReference type="ARBA" id="ARBA00022723"/>
    </source>
</evidence>
<keyword evidence="10" id="KW-0539">Nucleus</keyword>
<keyword evidence="3" id="KW-0479">Metal-binding</keyword>
<keyword evidence="6" id="KW-0862">Zinc</keyword>
<evidence type="ECO:0000313" key="13">
    <source>
        <dbReference type="EMBL" id="KAG5853639.1"/>
    </source>
</evidence>
<dbReference type="FunFam" id="3.30.160.60:FF:000478">
    <property type="entry name" value="Zinc finger protein 133"/>
    <property type="match status" value="1"/>
</dbReference>
<keyword evidence="7" id="KW-0805">Transcription regulation</keyword>